<gene>
    <name evidence="3" type="ORF">F7O44_11240</name>
</gene>
<dbReference type="InterPro" id="IPR055259">
    <property type="entry name" value="YkvP/CgeB_Glyco_trans-like"/>
</dbReference>
<reference evidence="3 4" key="1">
    <citation type="submission" date="2019-11" db="EMBL/GenBank/DDBJ databases">
        <authorList>
            <person name="Li X.-J."/>
            <person name="Feng X.-M."/>
        </authorList>
    </citation>
    <scope>NUCLEOTIDE SEQUENCE [LARGE SCALE GENOMIC DNA]</scope>
    <source>
        <strain evidence="3 4">XMNu-373</strain>
    </source>
</reference>
<dbReference type="Proteomes" id="UP000460435">
    <property type="component" value="Unassembled WGS sequence"/>
</dbReference>
<dbReference type="AlphaFoldDB" id="A0A7K3M5D0"/>
<evidence type="ECO:0000256" key="1">
    <source>
        <dbReference type="SAM" id="MobiDB-lite"/>
    </source>
</evidence>
<sequence>MLPQRCLRPPIAARLPDREADPPGRGVVPGVGSGLGNLRGRQLFGLHTGTRATASRHPLVEGGHAIVHVGLIGGSRPDGFQENIGDSLVRMGHRVSYLGSTAPTRTGPLDGKVAALARSALPGLATRFHQRLVKAALDLECDAVITVQGDLSPEAVLALRRNGVPAALWFPDAVCNLGRQRMLVAPYRALFFKDPLLVQRLRDTLELPVWYLPQACNPRWHRPLGEAGAQRSVVVVGNVYPSRLMLLRRLHESGIPLVVYGARAAGWQGDLLPHQLHAGHPVFREDKARVFRGAAAVLNNLHPAEMHGVNLRLFEATAAGAAVLCERRPVLGDLFDLDTEVVPFGDVAELVGRARELLESPDRARKIGDEASLRAHAEHTYEHRLPTILEKLT</sequence>
<feature type="region of interest" description="Disordered" evidence="1">
    <location>
        <begin position="1"/>
        <end position="31"/>
    </location>
</feature>
<evidence type="ECO:0000313" key="3">
    <source>
        <dbReference type="EMBL" id="NDL57648.1"/>
    </source>
</evidence>
<comment type="caution">
    <text evidence="3">The sequence shown here is derived from an EMBL/GenBank/DDBJ whole genome shotgun (WGS) entry which is preliminary data.</text>
</comment>
<dbReference type="SUPFAM" id="SSF53756">
    <property type="entry name" value="UDP-Glycosyltransferase/glycogen phosphorylase"/>
    <property type="match status" value="1"/>
</dbReference>
<protein>
    <submittedName>
        <fullName evidence="3">Glycosyltransferase</fullName>
    </submittedName>
</protein>
<dbReference type="Gene3D" id="3.40.50.2000">
    <property type="entry name" value="Glycogen Phosphorylase B"/>
    <property type="match status" value="2"/>
</dbReference>
<dbReference type="EMBL" id="WLZY01000003">
    <property type="protein sequence ID" value="NDL57648.1"/>
    <property type="molecule type" value="Genomic_DNA"/>
</dbReference>
<evidence type="ECO:0000259" key="2">
    <source>
        <dbReference type="Pfam" id="PF13524"/>
    </source>
</evidence>
<feature type="domain" description="Spore protein YkvP/CgeB glycosyl transferase-like" evidence="2">
    <location>
        <begin position="245"/>
        <end position="389"/>
    </location>
</feature>
<dbReference type="GO" id="GO:0016740">
    <property type="term" value="F:transferase activity"/>
    <property type="evidence" value="ECO:0007669"/>
    <property type="project" value="UniProtKB-KW"/>
</dbReference>
<keyword evidence="3" id="KW-0808">Transferase</keyword>
<proteinExistence type="predicted"/>
<accession>A0A7K3M5D0</accession>
<organism evidence="3 4">
    <name type="scientific">Phytoactinopolyspora mesophila</name>
    <dbReference type="NCBI Taxonomy" id="2650750"/>
    <lineage>
        <taxon>Bacteria</taxon>
        <taxon>Bacillati</taxon>
        <taxon>Actinomycetota</taxon>
        <taxon>Actinomycetes</taxon>
        <taxon>Jiangellales</taxon>
        <taxon>Jiangellaceae</taxon>
        <taxon>Phytoactinopolyspora</taxon>
    </lineage>
</organism>
<name>A0A7K3M5D0_9ACTN</name>
<evidence type="ECO:0000313" key="4">
    <source>
        <dbReference type="Proteomes" id="UP000460435"/>
    </source>
</evidence>
<dbReference type="Pfam" id="PF13524">
    <property type="entry name" value="Glyco_trans_1_2"/>
    <property type="match status" value="1"/>
</dbReference>
<keyword evidence="4" id="KW-1185">Reference proteome</keyword>